<dbReference type="EMBL" id="JAVRRG010000097">
    <property type="protein sequence ID" value="KAK5086232.1"/>
    <property type="molecule type" value="Genomic_DNA"/>
</dbReference>
<feature type="transmembrane region" description="Helical" evidence="8">
    <location>
        <begin position="372"/>
        <end position="392"/>
    </location>
</feature>
<dbReference type="Gene3D" id="1.20.1250.20">
    <property type="entry name" value="MFS general substrate transporter like domains"/>
    <property type="match status" value="1"/>
</dbReference>
<keyword evidence="6 8" id="KW-0472">Membrane</keyword>
<keyword evidence="5 8" id="KW-1133">Transmembrane helix</keyword>
<dbReference type="PANTHER" id="PTHR48022:SF2">
    <property type="entry name" value="PLASTIDIC GLUCOSE TRANSPORTER 4"/>
    <property type="match status" value="1"/>
</dbReference>
<dbReference type="SUPFAM" id="SSF103473">
    <property type="entry name" value="MFS general substrate transporter"/>
    <property type="match status" value="1"/>
</dbReference>
<dbReference type="PRINTS" id="PR00171">
    <property type="entry name" value="SUGRTRNSPORT"/>
</dbReference>
<feature type="transmembrane region" description="Helical" evidence="8">
    <location>
        <begin position="433"/>
        <end position="454"/>
    </location>
</feature>
<evidence type="ECO:0000256" key="5">
    <source>
        <dbReference type="ARBA" id="ARBA00022989"/>
    </source>
</evidence>
<dbReference type="InterPro" id="IPR036259">
    <property type="entry name" value="MFS_trans_sf"/>
</dbReference>
<dbReference type="InterPro" id="IPR005828">
    <property type="entry name" value="MFS_sugar_transport-like"/>
</dbReference>
<feature type="transmembrane region" description="Helical" evidence="8">
    <location>
        <begin position="86"/>
        <end position="105"/>
    </location>
</feature>
<protein>
    <recommendedName>
        <fullName evidence="9">Major facilitator superfamily (MFS) profile domain-containing protein</fullName>
    </recommendedName>
</protein>
<dbReference type="InterPro" id="IPR020846">
    <property type="entry name" value="MFS_dom"/>
</dbReference>
<name>A0ABR0K5F7_9EURO</name>
<feature type="domain" description="Major facilitator superfamily (MFS) profile" evidence="9">
    <location>
        <begin position="16"/>
        <end position="458"/>
    </location>
</feature>
<comment type="caution">
    <text evidence="10">The sequence shown here is derived from an EMBL/GenBank/DDBJ whole genome shotgun (WGS) entry which is preliminary data.</text>
</comment>
<evidence type="ECO:0000256" key="8">
    <source>
        <dbReference type="SAM" id="Phobius"/>
    </source>
</evidence>
<reference evidence="10 11" key="1">
    <citation type="submission" date="2023-08" db="EMBL/GenBank/DDBJ databases">
        <title>Black Yeasts Isolated from many extreme environments.</title>
        <authorList>
            <person name="Coleine C."/>
            <person name="Stajich J.E."/>
            <person name="Selbmann L."/>
        </authorList>
    </citation>
    <scope>NUCLEOTIDE SEQUENCE [LARGE SCALE GENOMIC DNA]</scope>
    <source>
        <strain evidence="10 11">CCFEE 5885</strain>
    </source>
</reference>
<keyword evidence="11" id="KW-1185">Reference proteome</keyword>
<evidence type="ECO:0000313" key="11">
    <source>
        <dbReference type="Proteomes" id="UP001345013"/>
    </source>
</evidence>
<feature type="transmembrane region" description="Helical" evidence="8">
    <location>
        <begin position="307"/>
        <end position="328"/>
    </location>
</feature>
<dbReference type="InterPro" id="IPR003663">
    <property type="entry name" value="Sugar/inositol_transpt"/>
</dbReference>
<feature type="transmembrane region" description="Helical" evidence="8">
    <location>
        <begin position="340"/>
        <end position="360"/>
    </location>
</feature>
<accession>A0ABR0K5F7</accession>
<keyword evidence="3" id="KW-0813">Transport</keyword>
<gene>
    <name evidence="10" type="ORF">LTR24_006950</name>
</gene>
<keyword evidence="4 8" id="KW-0812">Transmembrane</keyword>
<feature type="region of interest" description="Disordered" evidence="7">
    <location>
        <begin position="478"/>
        <end position="518"/>
    </location>
</feature>
<comment type="subcellular location">
    <subcellularLocation>
        <location evidence="1">Membrane</location>
        <topology evidence="1">Multi-pass membrane protein</topology>
    </subcellularLocation>
</comment>
<dbReference type="InterPro" id="IPR050360">
    <property type="entry name" value="MFS_Sugar_Transporters"/>
</dbReference>
<feature type="transmembrane region" description="Helical" evidence="8">
    <location>
        <begin position="144"/>
        <end position="163"/>
    </location>
</feature>
<evidence type="ECO:0000256" key="1">
    <source>
        <dbReference type="ARBA" id="ARBA00004141"/>
    </source>
</evidence>
<feature type="compositionally biased region" description="Basic and acidic residues" evidence="7">
    <location>
        <begin position="478"/>
        <end position="508"/>
    </location>
</feature>
<dbReference type="PROSITE" id="PS50850">
    <property type="entry name" value="MFS"/>
    <property type="match status" value="1"/>
</dbReference>
<dbReference type="Proteomes" id="UP001345013">
    <property type="component" value="Unassembled WGS sequence"/>
</dbReference>
<evidence type="ECO:0000256" key="4">
    <source>
        <dbReference type="ARBA" id="ARBA00022692"/>
    </source>
</evidence>
<feature type="transmembrane region" description="Helical" evidence="8">
    <location>
        <begin position="273"/>
        <end position="295"/>
    </location>
</feature>
<evidence type="ECO:0000256" key="3">
    <source>
        <dbReference type="ARBA" id="ARBA00022448"/>
    </source>
</evidence>
<feature type="transmembrane region" description="Helical" evidence="8">
    <location>
        <begin position="404"/>
        <end position="427"/>
    </location>
</feature>
<evidence type="ECO:0000256" key="2">
    <source>
        <dbReference type="ARBA" id="ARBA00010992"/>
    </source>
</evidence>
<evidence type="ECO:0000256" key="6">
    <source>
        <dbReference type="ARBA" id="ARBA00023136"/>
    </source>
</evidence>
<comment type="similarity">
    <text evidence="2">Belongs to the major facilitator superfamily. Sugar transporter (TC 2.A.1.1) family.</text>
</comment>
<dbReference type="Pfam" id="PF00083">
    <property type="entry name" value="Sugar_tr"/>
    <property type="match status" value="1"/>
</dbReference>
<proteinExistence type="inferred from homology"/>
<sequence length="518" mass="57812">MGTLINLRGRSLYRLMKFICGLAFMMYGYDAGVLGGVLLHKPFLNAIGNPTGEWTIALISSSYSLAACVTTLAVSPFTFRLGRRGTILLGNFAAVIGSVIQATSWSVGQLIAGRVFTGFAIGCISSAVPIYLSETGMEIGDRGPANAFNAILLISGVPLAYWIDYGFVQYDTQFSWRVPIAFQCIFAITSGGCMWFLPDTPRWYYARGRPELGDDAFCRLTDLPLEHPKIQQTRREIFIAMEAELEAKSSLKWTQFLTSGITDKTPLRIVRRLCICFWLPFIREWTGSSMLAYYSTVTLSQAGASPSLVSLLAGVQNIIFAAGCVPLYFTVERMGRRTILLWGAIVMSTLMLIFLVLQAINPTTPMRWTSIAIIWIFLFVMGWAWQGAVWLYCSEIGPLEYRHFAGSITAFGEWLSTFLFVMILPIGLANIKWRFWIFVLVGNLVAVVFVYFLCPETGGKALEEIDWIFAKPGTFAPGDKRTTGNGDRYDAEEQKGWTTEEKHMEEVRQAAATDKVNR</sequence>
<feature type="transmembrane region" description="Helical" evidence="8">
    <location>
        <begin position="12"/>
        <end position="34"/>
    </location>
</feature>
<evidence type="ECO:0000259" key="9">
    <source>
        <dbReference type="PROSITE" id="PS50850"/>
    </source>
</evidence>
<dbReference type="PANTHER" id="PTHR48022">
    <property type="entry name" value="PLASTIDIC GLUCOSE TRANSPORTER 4"/>
    <property type="match status" value="1"/>
</dbReference>
<feature type="transmembrane region" description="Helical" evidence="8">
    <location>
        <begin position="54"/>
        <end position="74"/>
    </location>
</feature>
<feature type="transmembrane region" description="Helical" evidence="8">
    <location>
        <begin position="175"/>
        <end position="197"/>
    </location>
</feature>
<evidence type="ECO:0000256" key="7">
    <source>
        <dbReference type="SAM" id="MobiDB-lite"/>
    </source>
</evidence>
<organism evidence="10 11">
    <name type="scientific">Lithohypha guttulata</name>
    <dbReference type="NCBI Taxonomy" id="1690604"/>
    <lineage>
        <taxon>Eukaryota</taxon>
        <taxon>Fungi</taxon>
        <taxon>Dikarya</taxon>
        <taxon>Ascomycota</taxon>
        <taxon>Pezizomycotina</taxon>
        <taxon>Eurotiomycetes</taxon>
        <taxon>Chaetothyriomycetidae</taxon>
        <taxon>Chaetothyriales</taxon>
        <taxon>Trichomeriaceae</taxon>
        <taxon>Lithohypha</taxon>
    </lineage>
</organism>
<evidence type="ECO:0000313" key="10">
    <source>
        <dbReference type="EMBL" id="KAK5086232.1"/>
    </source>
</evidence>
<feature type="transmembrane region" description="Helical" evidence="8">
    <location>
        <begin position="111"/>
        <end position="132"/>
    </location>
</feature>